<dbReference type="EMBL" id="UGAB01000002">
    <property type="protein sequence ID" value="STF41419.1"/>
    <property type="molecule type" value="Genomic_DNA"/>
</dbReference>
<dbReference type="Proteomes" id="UP000254877">
    <property type="component" value="Unassembled WGS sequence"/>
</dbReference>
<dbReference type="AlphaFoldDB" id="A0A376LAX8"/>
<organism evidence="1 2">
    <name type="scientific">Escherichia coli</name>
    <dbReference type="NCBI Taxonomy" id="562"/>
    <lineage>
        <taxon>Bacteria</taxon>
        <taxon>Pseudomonadati</taxon>
        <taxon>Pseudomonadota</taxon>
        <taxon>Gammaproteobacteria</taxon>
        <taxon>Enterobacterales</taxon>
        <taxon>Enterobacteriaceae</taxon>
        <taxon>Escherichia</taxon>
    </lineage>
</organism>
<evidence type="ECO:0000313" key="1">
    <source>
        <dbReference type="EMBL" id="STF41419.1"/>
    </source>
</evidence>
<gene>
    <name evidence="1" type="ORF">NCTC7928_02022</name>
</gene>
<proteinExistence type="predicted"/>
<evidence type="ECO:0000313" key="2">
    <source>
        <dbReference type="Proteomes" id="UP000254877"/>
    </source>
</evidence>
<protein>
    <submittedName>
        <fullName evidence="1">Uncharacterized protein</fullName>
    </submittedName>
</protein>
<accession>A0A376LAX8</accession>
<name>A0A376LAX8_ECOLX</name>
<reference evidence="1 2" key="1">
    <citation type="submission" date="2018-06" db="EMBL/GenBank/DDBJ databases">
        <authorList>
            <consortium name="Pathogen Informatics"/>
            <person name="Doyle S."/>
        </authorList>
    </citation>
    <scope>NUCLEOTIDE SEQUENCE [LARGE SCALE GENOMIC DNA]</scope>
    <source>
        <strain evidence="1 2">NCTC7928</strain>
    </source>
</reference>
<sequence length="55" mass="6423">MLETTHYRENITDARCIREMHEAPLQALNILARYPHKKDEVVTHVATDFLAFISL</sequence>